<protein>
    <submittedName>
        <fullName evidence="1">Uncharacterized protein</fullName>
    </submittedName>
</protein>
<dbReference type="OrthoDB" id="4823886at2"/>
<dbReference type="RefSeq" id="WP_098455360.1">
    <property type="nucleotide sequence ID" value="NZ_PDJG01000001.1"/>
</dbReference>
<evidence type="ECO:0000313" key="2">
    <source>
        <dbReference type="Proteomes" id="UP000225548"/>
    </source>
</evidence>
<evidence type="ECO:0000313" key="1">
    <source>
        <dbReference type="EMBL" id="PFG34304.1"/>
    </source>
</evidence>
<organism evidence="1 2">
    <name type="scientific">Sanguibacter antarcticus</name>
    <dbReference type="NCBI Taxonomy" id="372484"/>
    <lineage>
        <taxon>Bacteria</taxon>
        <taxon>Bacillati</taxon>
        <taxon>Actinomycetota</taxon>
        <taxon>Actinomycetes</taxon>
        <taxon>Micrococcales</taxon>
        <taxon>Sanguibacteraceae</taxon>
        <taxon>Sanguibacter</taxon>
    </lineage>
</organism>
<reference evidence="1 2" key="1">
    <citation type="submission" date="2017-10" db="EMBL/GenBank/DDBJ databases">
        <title>Sequencing the genomes of 1000 actinobacteria strains.</title>
        <authorList>
            <person name="Klenk H.-P."/>
        </authorList>
    </citation>
    <scope>NUCLEOTIDE SEQUENCE [LARGE SCALE GENOMIC DNA]</scope>
    <source>
        <strain evidence="1 2">DSM 18966</strain>
    </source>
</reference>
<keyword evidence="2" id="KW-1185">Reference proteome</keyword>
<proteinExistence type="predicted"/>
<accession>A0A2A9E631</accession>
<dbReference type="AlphaFoldDB" id="A0A2A9E631"/>
<gene>
    <name evidence="1" type="ORF">ATL42_2210</name>
</gene>
<sequence>MNDNILDSLAHVEVGTRTPDLATIERRSRAIVRGRRSARFGAIGLAVAATVTLGSVLPHSSGNDEPLAALRSPLAFGALPASADADPAACAISFSSVVAPEDWATAPGMIESASLLTDPPFELTTVRVMQSDTNCPAAVPAAVLYDPDPVRGISVWPDVQDPFVGLDNGLEEEPLGHVTVRGQAALLREHLSSLQITWLAEDGTRWMAMSSGFALDETVDVLDDLAFDGSTLNPASVPDDLSVAPVSTVPATTTSTTWEAWYNEKEDQPASDPPLTYLSATTAFKPPIEVSASMSAPATLLTDVQGHPAAFSSFGADVLTATTGIVTWKRDGVSYYLHGQGTIDEILALAETLEPVALDDPRVAAVTAP</sequence>
<comment type="caution">
    <text evidence="1">The sequence shown here is derived from an EMBL/GenBank/DDBJ whole genome shotgun (WGS) entry which is preliminary data.</text>
</comment>
<name>A0A2A9E631_9MICO</name>
<dbReference type="Proteomes" id="UP000225548">
    <property type="component" value="Unassembled WGS sequence"/>
</dbReference>
<dbReference type="EMBL" id="PDJG01000001">
    <property type="protein sequence ID" value="PFG34304.1"/>
    <property type="molecule type" value="Genomic_DNA"/>
</dbReference>